<gene>
    <name evidence="2" type="ORF">D0864_04105</name>
</gene>
<dbReference type="AlphaFoldDB" id="A0A3M7GDX0"/>
<evidence type="ECO:0000313" key="2">
    <source>
        <dbReference type="EMBL" id="RMY99263.1"/>
    </source>
</evidence>
<comment type="caution">
    <text evidence="2">The sequence shown here is derived from an EMBL/GenBank/DDBJ whole genome shotgun (WGS) entry which is preliminary data.</text>
</comment>
<dbReference type="EMBL" id="QWIO01000342">
    <property type="protein sequence ID" value="RMY99263.1"/>
    <property type="molecule type" value="Genomic_DNA"/>
</dbReference>
<dbReference type="InterPro" id="IPR024079">
    <property type="entry name" value="MetalloPept_cat_dom_sf"/>
</dbReference>
<dbReference type="Proteomes" id="UP000269539">
    <property type="component" value="Unassembled WGS sequence"/>
</dbReference>
<dbReference type="GO" id="GO:0008237">
    <property type="term" value="F:metallopeptidase activity"/>
    <property type="evidence" value="ECO:0007669"/>
    <property type="project" value="InterPro"/>
</dbReference>
<reference evidence="2 3" key="1">
    <citation type="journal article" date="2018" name="BMC Genomics">
        <title>Genomic evidence for intraspecific hybridization in a clonal and extremely halotolerant yeast.</title>
        <authorList>
            <person name="Gostincar C."/>
            <person name="Stajich J.E."/>
            <person name="Zupancic J."/>
            <person name="Zalar P."/>
            <person name="Gunde-Cimerman N."/>
        </authorList>
    </citation>
    <scope>NUCLEOTIDE SEQUENCE [LARGE SCALE GENOMIC DNA]</scope>
    <source>
        <strain evidence="2 3">EXF-10513</strain>
    </source>
</reference>
<dbReference type="Gene3D" id="3.40.390.10">
    <property type="entry name" value="Collagenase (Catalytic Domain)"/>
    <property type="match status" value="1"/>
</dbReference>
<sequence length="284" mass="30903">MLTLFPLSMLVLAELTNRALAFFNTSTCTANQTAFARTAFDDAFNYFHTMYLSERTGMGIGKLSYEDIPVLRTRYFGHLSPNQSAFVAAIQTTKSFSETANLTISCVRPGVDFRRAMACSSLLGSGIFATTDAGSQSIGLCPAFFSLPQKSTILFGSRARQYDAAEWHTAATSVILSLVSLANPQVRQITPKINSCGLFADLRTPLSISSSRNSTDLQSCVQRLAATEPDLAIHYAYSYALYTSAIALGAEFGMPRPVSLRGSGLDRDVRRRPMKNRIGTGRLG</sequence>
<accession>A0A3M7GDX0</accession>
<feature type="signal peptide" evidence="1">
    <location>
        <begin position="1"/>
        <end position="21"/>
    </location>
</feature>
<evidence type="ECO:0000313" key="3">
    <source>
        <dbReference type="Proteomes" id="UP000269539"/>
    </source>
</evidence>
<feature type="chain" id="PRO_5018096001" evidence="1">
    <location>
        <begin position="22"/>
        <end position="284"/>
    </location>
</feature>
<organism evidence="2 3">
    <name type="scientific">Hortaea werneckii</name>
    <name type="common">Black yeast</name>
    <name type="synonym">Cladosporium werneckii</name>
    <dbReference type="NCBI Taxonomy" id="91943"/>
    <lineage>
        <taxon>Eukaryota</taxon>
        <taxon>Fungi</taxon>
        <taxon>Dikarya</taxon>
        <taxon>Ascomycota</taxon>
        <taxon>Pezizomycotina</taxon>
        <taxon>Dothideomycetes</taxon>
        <taxon>Dothideomycetidae</taxon>
        <taxon>Mycosphaerellales</taxon>
        <taxon>Teratosphaeriaceae</taxon>
        <taxon>Hortaea</taxon>
    </lineage>
</organism>
<proteinExistence type="predicted"/>
<protein>
    <submittedName>
        <fullName evidence="2">Uncharacterized protein</fullName>
    </submittedName>
</protein>
<evidence type="ECO:0000256" key="1">
    <source>
        <dbReference type="SAM" id="SignalP"/>
    </source>
</evidence>
<keyword evidence="1" id="KW-0732">Signal</keyword>
<dbReference type="VEuPathDB" id="FungiDB:BTJ68_03794"/>
<name>A0A3M7GDX0_HORWE</name>